<dbReference type="Pfam" id="PF03176">
    <property type="entry name" value="MMPL"/>
    <property type="match status" value="2"/>
</dbReference>
<evidence type="ECO:0000256" key="7">
    <source>
        <dbReference type="SAM" id="MobiDB-lite"/>
    </source>
</evidence>
<feature type="transmembrane region" description="Helical" evidence="8">
    <location>
        <begin position="370"/>
        <end position="390"/>
    </location>
</feature>
<feature type="transmembrane region" description="Helical" evidence="8">
    <location>
        <begin position="303"/>
        <end position="329"/>
    </location>
</feature>
<dbReference type="RefSeq" id="WP_208032698.1">
    <property type="nucleotide sequence ID" value="NZ_CP071839.1"/>
</dbReference>
<evidence type="ECO:0000256" key="2">
    <source>
        <dbReference type="ARBA" id="ARBA00010157"/>
    </source>
</evidence>
<evidence type="ECO:0000313" key="11">
    <source>
        <dbReference type="Proteomes" id="UP000663908"/>
    </source>
</evidence>
<reference evidence="10 11" key="1">
    <citation type="submission" date="2021-03" db="EMBL/GenBank/DDBJ databases">
        <title>Complete genome sequence of Streptomyces cyanogenus S136, producer of anticancer angucycline landomycin A.</title>
        <authorList>
            <person name="Hrab P."/>
            <person name="Ruckert C."/>
            <person name="Busche T."/>
            <person name="Ostash I."/>
            <person name="Kalinowski J."/>
            <person name="Fedorenko V."/>
            <person name="Yushchuk O."/>
            <person name="Ostash B."/>
        </authorList>
    </citation>
    <scope>NUCLEOTIDE SEQUENCE [LARGE SCALE GENOMIC DNA]</scope>
    <source>
        <strain evidence="10 11">S136</strain>
    </source>
</reference>
<dbReference type="PROSITE" id="PS50156">
    <property type="entry name" value="SSD"/>
    <property type="match status" value="1"/>
</dbReference>
<evidence type="ECO:0000259" key="9">
    <source>
        <dbReference type="PROSITE" id="PS50156"/>
    </source>
</evidence>
<feature type="transmembrane region" description="Helical" evidence="8">
    <location>
        <begin position="557"/>
        <end position="578"/>
    </location>
</feature>
<name>A0ABX7TQS6_STRCY</name>
<evidence type="ECO:0000256" key="4">
    <source>
        <dbReference type="ARBA" id="ARBA00022692"/>
    </source>
</evidence>
<dbReference type="InterPro" id="IPR000731">
    <property type="entry name" value="SSD"/>
</dbReference>
<feature type="transmembrane region" description="Helical" evidence="8">
    <location>
        <begin position="526"/>
        <end position="545"/>
    </location>
</feature>
<feature type="transmembrane region" description="Helical" evidence="8">
    <location>
        <begin position="590"/>
        <end position="609"/>
    </location>
</feature>
<proteinExistence type="inferred from homology"/>
<dbReference type="Gene3D" id="1.20.1640.10">
    <property type="entry name" value="Multidrug efflux transporter AcrB transmembrane domain"/>
    <property type="match status" value="2"/>
</dbReference>
<evidence type="ECO:0000256" key="1">
    <source>
        <dbReference type="ARBA" id="ARBA00004651"/>
    </source>
</evidence>
<feature type="transmembrane region" description="Helical" evidence="8">
    <location>
        <begin position="271"/>
        <end position="297"/>
    </location>
</feature>
<dbReference type="Proteomes" id="UP000663908">
    <property type="component" value="Chromosome"/>
</dbReference>
<evidence type="ECO:0000256" key="3">
    <source>
        <dbReference type="ARBA" id="ARBA00022475"/>
    </source>
</evidence>
<keyword evidence="6 8" id="KW-0472">Membrane</keyword>
<gene>
    <name evidence="10" type="primary">ydfJ2</name>
    <name evidence="10" type="ORF">S1361_17015</name>
</gene>
<dbReference type="PANTHER" id="PTHR33406:SF11">
    <property type="entry name" value="MEMBRANE PROTEIN SCO6666-RELATED"/>
    <property type="match status" value="1"/>
</dbReference>
<sequence>MATFLYRLGRLAFRRRHFVALIWVALLTLAGVGAASAPAAGNTSFSIPGTEAQKAFDLLEQRFPGMSADGATARVVFKAPKGEKMTDAVNKATVMKTVRELRSGSEVASVADPYTGHAVSKDGTIAYASVKYKVSGMELEDSAKDSLKETAQDARDAGLTVEVGGDALTATPETGSSEIIGIAVAAVVLVITFGSLLAAGFPLLTAIIGVGIGVSTIAALAHALDLGSTTSTLASMIGLAVGIDYALFIVSRYRAELAEGREREEAAGRAVGTAGSAVVFAGLTVVIALVGLSVVNIPMLTKMGIAAAGTVAIAVLIALTMIPALLGYAGRKVKPAGQKSRLLGGGRTPKNPGRPNMGTRWAGFVVRRPVAVLLLGVIGLGAAAVPAASLELGLPDDGSQPVSTTQRRAYDLLSEGFGPGFNGPLMIVVDAKGSADPKAAFTEVGDEIKGLKDVVTVTPATPNKAGDTATITVVPRSKPSSATTEDLVHAIRDKGADIARDTGSTVLVTGSTAMNIDVSQKLNDALLPYLALVVGLAFLLLIVVFRSVLVPLKAALGFLLSVMAALGAVVAVFQWGWLSGLMNVEQTGPVMSMMPIFMVGVVFGLAMDYEVFLVTRMREAYVHGEKPAQAVVTGFRHGARVVTAAAVIMIAVFSGFIGSSESMVKMIGFGLAIAVFFDAFIVRMAIVPAVLALLGKRAWWLPGWLDRALPNVDVEGEGLRTAAGRRDADPDGEKELVRA</sequence>
<dbReference type="InterPro" id="IPR050545">
    <property type="entry name" value="Mycobact_MmpL"/>
</dbReference>
<accession>A0ABX7TQS6</accession>
<feature type="transmembrane region" description="Helical" evidence="8">
    <location>
        <begin position="666"/>
        <end position="694"/>
    </location>
</feature>
<organism evidence="10 11">
    <name type="scientific">Streptomyces cyanogenus</name>
    <dbReference type="NCBI Taxonomy" id="80860"/>
    <lineage>
        <taxon>Bacteria</taxon>
        <taxon>Bacillati</taxon>
        <taxon>Actinomycetota</taxon>
        <taxon>Actinomycetes</taxon>
        <taxon>Kitasatosporales</taxon>
        <taxon>Streptomycetaceae</taxon>
        <taxon>Streptomyces</taxon>
    </lineage>
</organism>
<evidence type="ECO:0000313" key="10">
    <source>
        <dbReference type="EMBL" id="QTD99055.1"/>
    </source>
</evidence>
<feature type="transmembrane region" description="Helical" evidence="8">
    <location>
        <begin position="206"/>
        <end position="224"/>
    </location>
</feature>
<protein>
    <submittedName>
        <fullName evidence="10">Membrane protein YdfJ</fullName>
    </submittedName>
</protein>
<keyword evidence="5 8" id="KW-1133">Transmembrane helix</keyword>
<dbReference type="InterPro" id="IPR004869">
    <property type="entry name" value="MMPL_dom"/>
</dbReference>
<feature type="transmembrane region" description="Helical" evidence="8">
    <location>
        <begin position="179"/>
        <end position="199"/>
    </location>
</feature>
<evidence type="ECO:0000256" key="6">
    <source>
        <dbReference type="ARBA" id="ARBA00023136"/>
    </source>
</evidence>
<feature type="domain" description="SSD" evidence="9">
    <location>
        <begin position="196"/>
        <end position="328"/>
    </location>
</feature>
<feature type="transmembrane region" description="Helical" evidence="8">
    <location>
        <begin position="230"/>
        <end position="250"/>
    </location>
</feature>
<comment type="subcellular location">
    <subcellularLocation>
        <location evidence="1">Cell membrane</location>
        <topology evidence="1">Multi-pass membrane protein</topology>
    </subcellularLocation>
</comment>
<keyword evidence="3" id="KW-1003">Cell membrane</keyword>
<evidence type="ECO:0000256" key="5">
    <source>
        <dbReference type="ARBA" id="ARBA00022989"/>
    </source>
</evidence>
<keyword evidence="4 8" id="KW-0812">Transmembrane</keyword>
<dbReference type="SUPFAM" id="SSF82866">
    <property type="entry name" value="Multidrug efflux transporter AcrB transmembrane domain"/>
    <property type="match status" value="2"/>
</dbReference>
<evidence type="ECO:0000256" key="8">
    <source>
        <dbReference type="SAM" id="Phobius"/>
    </source>
</evidence>
<feature type="region of interest" description="Disordered" evidence="7">
    <location>
        <begin position="338"/>
        <end position="358"/>
    </location>
</feature>
<keyword evidence="11" id="KW-1185">Reference proteome</keyword>
<dbReference type="PANTHER" id="PTHR33406">
    <property type="entry name" value="MEMBRANE PROTEIN MJ1562-RELATED"/>
    <property type="match status" value="1"/>
</dbReference>
<feature type="transmembrane region" description="Helical" evidence="8">
    <location>
        <begin position="641"/>
        <end position="660"/>
    </location>
</feature>
<comment type="similarity">
    <text evidence="2">Belongs to the resistance-nodulation-cell division (RND) (TC 2.A.6) family. MmpL subfamily.</text>
</comment>
<dbReference type="EMBL" id="CP071839">
    <property type="protein sequence ID" value="QTD99055.1"/>
    <property type="molecule type" value="Genomic_DNA"/>
</dbReference>